<feature type="transmembrane region" description="Helical" evidence="1">
    <location>
        <begin position="75"/>
        <end position="97"/>
    </location>
</feature>
<accession>A0AAE2ZN62</accession>
<keyword evidence="1" id="KW-1133">Transmembrane helix</keyword>
<protein>
    <submittedName>
        <fullName evidence="2">Paraquat-inducible protein A</fullName>
    </submittedName>
</protein>
<dbReference type="EMBL" id="JAICBX010000003">
    <property type="protein sequence ID" value="MBW8639014.1"/>
    <property type="molecule type" value="Genomic_DNA"/>
</dbReference>
<dbReference type="Pfam" id="PF04403">
    <property type="entry name" value="PqiA"/>
    <property type="match status" value="1"/>
</dbReference>
<evidence type="ECO:0000313" key="2">
    <source>
        <dbReference type="EMBL" id="MBW8639014.1"/>
    </source>
</evidence>
<comment type="caution">
    <text evidence="2">The sequence shown here is derived from an EMBL/GenBank/DDBJ whole genome shotgun (WGS) entry which is preliminary data.</text>
</comment>
<feature type="transmembrane region" description="Helical" evidence="1">
    <location>
        <begin position="148"/>
        <end position="167"/>
    </location>
</feature>
<proteinExistence type="predicted"/>
<organism evidence="2 3">
    <name type="scientific">Flavimaribacter sediminis</name>
    <dbReference type="NCBI Taxonomy" id="2865987"/>
    <lineage>
        <taxon>Bacteria</taxon>
        <taxon>Pseudomonadati</taxon>
        <taxon>Pseudomonadota</taxon>
        <taxon>Alphaproteobacteria</taxon>
        <taxon>Hyphomicrobiales</taxon>
        <taxon>Rhizobiaceae</taxon>
        <taxon>Flavimaribacter</taxon>
    </lineage>
</organism>
<feature type="transmembrane region" description="Helical" evidence="1">
    <location>
        <begin position="25"/>
        <end position="47"/>
    </location>
</feature>
<reference evidence="2" key="1">
    <citation type="submission" date="2021-08" db="EMBL/GenBank/DDBJ databases">
        <title>Hoeflea bacterium WL0058 sp. nov., isolated from the sediment.</title>
        <authorList>
            <person name="Wang L."/>
            <person name="Zhang D."/>
        </authorList>
    </citation>
    <scope>NUCLEOTIDE SEQUENCE</scope>
    <source>
        <strain evidence="2">WL0058</strain>
    </source>
</reference>
<dbReference type="Proteomes" id="UP001196509">
    <property type="component" value="Unassembled WGS sequence"/>
</dbReference>
<dbReference type="AlphaFoldDB" id="A0AAE2ZN62"/>
<feature type="transmembrane region" description="Helical" evidence="1">
    <location>
        <begin position="109"/>
        <end position="136"/>
    </location>
</feature>
<keyword evidence="3" id="KW-1185">Reference proteome</keyword>
<sequence length="183" mass="19173">MLVCSRGARAARAVPKAAKGVRYRIPVSILLIAGPFFLALGLTLPLVRFEKLYFFTETPSLVAIVASLWSGGDFLLAGLVAAFSIVFPVIKLMAVAAEALGGAGSGRRGLLYSLVPLMSKWSMMDVLLVALVIVAAKSSGVASALTQPGLWFYAASTLAVTICHALLRASQADRAALRAVGRP</sequence>
<keyword evidence="1" id="KW-0472">Membrane</keyword>
<dbReference type="InterPro" id="IPR007498">
    <property type="entry name" value="PqiA-like"/>
</dbReference>
<evidence type="ECO:0000313" key="3">
    <source>
        <dbReference type="Proteomes" id="UP001196509"/>
    </source>
</evidence>
<keyword evidence="1" id="KW-0812">Transmembrane</keyword>
<evidence type="ECO:0000256" key="1">
    <source>
        <dbReference type="SAM" id="Phobius"/>
    </source>
</evidence>
<gene>
    <name evidence="2" type="ORF">K1W69_17595</name>
</gene>
<name>A0AAE2ZN62_9HYPH</name>